<dbReference type="Proteomes" id="UP001141552">
    <property type="component" value="Unassembled WGS sequence"/>
</dbReference>
<proteinExistence type="predicted"/>
<evidence type="ECO:0000313" key="2">
    <source>
        <dbReference type="Proteomes" id="UP001141552"/>
    </source>
</evidence>
<comment type="caution">
    <text evidence="1">The sequence shown here is derived from an EMBL/GenBank/DDBJ whole genome shotgun (WGS) entry which is preliminary data.</text>
</comment>
<keyword evidence="2" id="KW-1185">Reference proteome</keyword>
<dbReference type="SUPFAM" id="SSF53187">
    <property type="entry name" value="Zn-dependent exopeptidases"/>
    <property type="match status" value="1"/>
</dbReference>
<reference evidence="1" key="1">
    <citation type="submission" date="2022-02" db="EMBL/GenBank/DDBJ databases">
        <authorList>
            <person name="Henning P.M."/>
            <person name="McCubbin A.G."/>
            <person name="Shore J.S."/>
        </authorList>
    </citation>
    <scope>NUCLEOTIDE SEQUENCE</scope>
    <source>
        <strain evidence="1">F60SS</strain>
        <tissue evidence="1">Leaves</tissue>
    </source>
</reference>
<dbReference type="OrthoDB" id="7832001at2759"/>
<protein>
    <submittedName>
        <fullName evidence="1">Uncharacterized protein</fullName>
    </submittedName>
</protein>
<name>A0A9Q0GF98_9ROSI</name>
<dbReference type="EMBL" id="JAKUCV010000846">
    <property type="protein sequence ID" value="KAJ4848666.1"/>
    <property type="molecule type" value="Genomic_DNA"/>
</dbReference>
<sequence>MRHLLLLHHPTPGEFKLKGLIKSLHALAEALYKHHHWSGLHMDVVTANPDYWNFDPFSMSIDGDKLQGFGTTDCLRLVAHFDPFIELMKKLGQEKPALRLYSQ</sequence>
<accession>A0A9Q0GF98</accession>
<dbReference type="Gene3D" id="3.40.630.10">
    <property type="entry name" value="Zn peptidases"/>
    <property type="match status" value="1"/>
</dbReference>
<reference evidence="1" key="2">
    <citation type="journal article" date="2023" name="Plants (Basel)">
        <title>Annotation of the Turnera subulata (Passifloraceae) Draft Genome Reveals the S-Locus Evolved after the Divergence of Turneroideae from Passifloroideae in a Stepwise Manner.</title>
        <authorList>
            <person name="Henning P.M."/>
            <person name="Roalson E.H."/>
            <person name="Mir W."/>
            <person name="McCubbin A.G."/>
            <person name="Shore J.S."/>
        </authorList>
    </citation>
    <scope>NUCLEOTIDE SEQUENCE</scope>
    <source>
        <strain evidence="1">F60SS</strain>
    </source>
</reference>
<organism evidence="1 2">
    <name type="scientific">Turnera subulata</name>
    <dbReference type="NCBI Taxonomy" id="218843"/>
    <lineage>
        <taxon>Eukaryota</taxon>
        <taxon>Viridiplantae</taxon>
        <taxon>Streptophyta</taxon>
        <taxon>Embryophyta</taxon>
        <taxon>Tracheophyta</taxon>
        <taxon>Spermatophyta</taxon>
        <taxon>Magnoliopsida</taxon>
        <taxon>eudicotyledons</taxon>
        <taxon>Gunneridae</taxon>
        <taxon>Pentapetalae</taxon>
        <taxon>rosids</taxon>
        <taxon>fabids</taxon>
        <taxon>Malpighiales</taxon>
        <taxon>Passifloraceae</taxon>
        <taxon>Turnera</taxon>
    </lineage>
</organism>
<evidence type="ECO:0000313" key="1">
    <source>
        <dbReference type="EMBL" id="KAJ4848666.1"/>
    </source>
</evidence>
<gene>
    <name evidence="1" type="ORF">Tsubulata_031043</name>
</gene>
<dbReference type="AlphaFoldDB" id="A0A9Q0GF98"/>